<dbReference type="RefSeq" id="WP_130433607.1">
    <property type="nucleotide sequence ID" value="NZ_SHKP01000007.1"/>
</dbReference>
<evidence type="ECO:0000313" key="2">
    <source>
        <dbReference type="Proteomes" id="UP000293671"/>
    </source>
</evidence>
<dbReference type="EMBL" id="SHKP01000007">
    <property type="protein sequence ID" value="RZT95302.1"/>
    <property type="molecule type" value="Genomic_DNA"/>
</dbReference>
<sequence>MRVRNEEILAAFPPVGVRIDLLDLLKKLPQVPDRLNLNPHLRKLVDRGYIERVYVGCYARLPPKRPGK</sequence>
<dbReference type="OrthoDB" id="7488837at2"/>
<dbReference type="AlphaFoldDB" id="A0A4Q7VGW9"/>
<protein>
    <submittedName>
        <fullName evidence="1">Uncharacterized protein</fullName>
    </submittedName>
</protein>
<reference evidence="1 2" key="1">
    <citation type="submission" date="2019-02" db="EMBL/GenBank/DDBJ databases">
        <title>Genomic Encyclopedia of Type Strains, Phase IV (KMG-IV): sequencing the most valuable type-strain genomes for metagenomic binning, comparative biology and taxonomic classification.</title>
        <authorList>
            <person name="Goeker M."/>
        </authorList>
    </citation>
    <scope>NUCLEOTIDE SEQUENCE [LARGE SCALE GENOMIC DNA]</scope>
    <source>
        <strain evidence="1 2">DSM 19570</strain>
    </source>
</reference>
<gene>
    <name evidence="1" type="ORF">EV670_3055</name>
</gene>
<accession>A0A4Q7VGW9</accession>
<evidence type="ECO:0000313" key="1">
    <source>
        <dbReference type="EMBL" id="RZT95302.1"/>
    </source>
</evidence>
<name>A0A4Q7VGW9_9BURK</name>
<organism evidence="1 2">
    <name type="scientific">Rivibacter subsaxonicus</name>
    <dbReference type="NCBI Taxonomy" id="457575"/>
    <lineage>
        <taxon>Bacteria</taxon>
        <taxon>Pseudomonadati</taxon>
        <taxon>Pseudomonadota</taxon>
        <taxon>Betaproteobacteria</taxon>
        <taxon>Burkholderiales</taxon>
        <taxon>Rivibacter</taxon>
    </lineage>
</organism>
<keyword evidence="2" id="KW-1185">Reference proteome</keyword>
<proteinExistence type="predicted"/>
<dbReference type="Proteomes" id="UP000293671">
    <property type="component" value="Unassembled WGS sequence"/>
</dbReference>
<comment type="caution">
    <text evidence="1">The sequence shown here is derived from an EMBL/GenBank/DDBJ whole genome shotgun (WGS) entry which is preliminary data.</text>
</comment>